<keyword evidence="3" id="KW-0808">Transferase</keyword>
<dbReference type="InterPro" id="IPR011639">
    <property type="entry name" value="MethylTrfase_TaqI-like_dom"/>
</dbReference>
<protein>
    <recommendedName>
        <fullName evidence="1">site-specific DNA-methyltransferase (adenine-specific)</fullName>
        <ecNumber evidence="1">2.1.1.72</ecNumber>
    </recommendedName>
</protein>
<evidence type="ECO:0000256" key="2">
    <source>
        <dbReference type="ARBA" id="ARBA00022603"/>
    </source>
</evidence>
<accession>A0A837FCP3</accession>
<comment type="caution">
    <text evidence="7">The sequence shown here is derived from an EMBL/GenBank/DDBJ whole genome shotgun (WGS) entry which is preliminary data.</text>
</comment>
<gene>
    <name evidence="7" type="ORF">SS59_06885</name>
</gene>
<dbReference type="PRINTS" id="PR00507">
    <property type="entry name" value="N12N6MTFRASE"/>
</dbReference>
<dbReference type="GO" id="GO:0006304">
    <property type="term" value="P:DNA modification"/>
    <property type="evidence" value="ECO:0007669"/>
    <property type="project" value="InterPro"/>
</dbReference>
<comment type="catalytic activity">
    <reaction evidence="5">
        <text>a 2'-deoxyadenosine in DNA + S-adenosyl-L-methionine = an N(6)-methyl-2'-deoxyadenosine in DNA + S-adenosyl-L-homocysteine + H(+)</text>
        <dbReference type="Rhea" id="RHEA:15197"/>
        <dbReference type="Rhea" id="RHEA-COMP:12418"/>
        <dbReference type="Rhea" id="RHEA-COMP:12419"/>
        <dbReference type="ChEBI" id="CHEBI:15378"/>
        <dbReference type="ChEBI" id="CHEBI:57856"/>
        <dbReference type="ChEBI" id="CHEBI:59789"/>
        <dbReference type="ChEBI" id="CHEBI:90615"/>
        <dbReference type="ChEBI" id="CHEBI:90616"/>
        <dbReference type="EC" id="2.1.1.72"/>
    </reaction>
</comment>
<dbReference type="AlphaFoldDB" id="A0A837FCP3"/>
<evidence type="ECO:0000256" key="1">
    <source>
        <dbReference type="ARBA" id="ARBA00011900"/>
    </source>
</evidence>
<dbReference type="GO" id="GO:0009007">
    <property type="term" value="F:site-specific DNA-methyltransferase (adenine-specific) activity"/>
    <property type="evidence" value="ECO:0007669"/>
    <property type="project" value="UniProtKB-EC"/>
</dbReference>
<dbReference type="SUPFAM" id="SSF53335">
    <property type="entry name" value="S-adenosyl-L-methionine-dependent methyltransferases"/>
    <property type="match status" value="1"/>
</dbReference>
<evidence type="ECO:0000256" key="4">
    <source>
        <dbReference type="ARBA" id="ARBA00022691"/>
    </source>
</evidence>
<evidence type="ECO:0000256" key="5">
    <source>
        <dbReference type="ARBA" id="ARBA00047942"/>
    </source>
</evidence>
<dbReference type="EC" id="2.1.1.72" evidence="1"/>
<reference evidence="7 8" key="1">
    <citation type="submission" date="2015-03" db="EMBL/GenBank/DDBJ databases">
        <authorList>
            <person name="McCorrison J."/>
            <person name="Sanka R."/>
            <person name="Adams M."/>
            <person name="Brinkac L."/>
            <person name="Nierman W."/>
            <person name="Sutton G."/>
            <person name="Nelson K."/>
            <person name="Kiedrowski L."/>
            <person name="Guerrero D."/>
            <person name="Bonomo R."/>
        </authorList>
    </citation>
    <scope>NUCLEOTIDE SEQUENCE [LARGE SCALE GENOMIC DNA]</scope>
    <source>
        <strain evidence="7 8">39373</strain>
    </source>
</reference>
<name>A0A837FCP3_9ENTR</name>
<keyword evidence="4" id="KW-0949">S-adenosyl-L-methionine</keyword>
<organism evidence="7 8">
    <name type="scientific">Enterobacter hormaechei subsp. xiangfangensis</name>
    <dbReference type="NCBI Taxonomy" id="1296536"/>
    <lineage>
        <taxon>Bacteria</taxon>
        <taxon>Pseudomonadati</taxon>
        <taxon>Pseudomonadota</taxon>
        <taxon>Gammaproteobacteria</taxon>
        <taxon>Enterobacterales</taxon>
        <taxon>Enterobacteriaceae</taxon>
        <taxon>Enterobacter</taxon>
        <taxon>Enterobacter cloacae complex</taxon>
    </lineage>
</organism>
<dbReference type="EMBL" id="JZYN01000007">
    <property type="protein sequence ID" value="KJM68911.1"/>
    <property type="molecule type" value="Genomic_DNA"/>
</dbReference>
<keyword evidence="7" id="KW-0255">Endonuclease</keyword>
<keyword evidence="7" id="KW-0378">Hydrolase</keyword>
<feature type="domain" description="Type II methyltransferase M.TaqI-like" evidence="6">
    <location>
        <begin position="339"/>
        <end position="557"/>
    </location>
</feature>
<proteinExistence type="predicted"/>
<sequence length="1157" mass="129994">MRQSLDKTLRNQLEKVVVRARELIEKAASEALIRLGVETAEAPAYLNDNERKLRNRLRAHARQLGDKLQANGVQSIEHLRAEVSYEHWHRMLFARFLEQNNLLMLDKYLAVTLADCQEYAQEEGCKDGWELAGKLAQRMLPQVFRADSPVFELQIPVDRIRELEELVLTLPGAVFEAQDSLGWCYQFWQSKRKKEVNGAGIPIGADELSPVTQLFTEPYMVSFLLDNSLGAWWAKKQLTDADLRSASDEKTLRQAAAIEGVPLEYLRFVKTSDEQGELWQAAGGWFDGWPQEVRALKTLDPCCGSGHFLVALFLMLVPMRMQLEGLDARSAVDKVLADNLHGLELDSRCVEIAAFALALEAWRYPNAGGYRTLPALNIACSGLDVSAATQEWLALAKHNPDISEALNWFTRTFKDAPVLGSLIDVNTAYYEGKTEGKASPWQVLLDAKAATDDEAKTAEVTAQGLAVAAKLLSGSYNLVATNVPYLARGKQCDTLQNFCENYFPEAKADLATVFLERCVDFSPAGGTSTIVLPQNWLFLTSYTDFRKKLLTEDTWNLVARLGAGAFETISGEVVQAILVVLNRGPASLGNMLHGIDVSGLKATAKKAEQLLVQQFRSVLQAEQLEKPDARISLNSKSSSALVNNYADTATGMQSFDRPRFIHYFWEMSVFSDGWEPCQSTVRTTSHMGGCEYAVLWENGQGQLYKMMEQKRVLENYTSAIWKAGSQYWGTKGVMVSLMGNLPVSLYLGRPYDQNAGLIKPDNEDSLLSLWAYCSSGEYSSSVREVDQALKVTNATLGKIEFDHELWLSVAKVKYPNGLPKIYTSDPTQWIYHGHPCGSVIWDEEKKWTVIADKRTDETVLQVAVARLLGYRWPAELDDEMELADEMLHWLGKSDDLLRLVDDDGIVCLPALRGERAAASRLEAMLQAAYEEDWSSSVLSDLLASVGSKSLETWLRDKFFEQHCKLFQHRPFIWQIWDGLKDGFSVLVNYHKLNYQGLERLIYTYLGDWIRTQEHGFKEGIDGAESRLMAAKNLKDSLEAILKGDAITGKSGLDIFVRWKPLHEQPMGWNPDLNDGVRLNIRPFMQAPDVDKKGAGVLRTKPNIKWGKDRGNDVESAPWYYLGLQYGEKEGARINDHHISLADKQAARDEYENKENHG</sequence>
<dbReference type="GO" id="GO:0004519">
    <property type="term" value="F:endonuclease activity"/>
    <property type="evidence" value="ECO:0007669"/>
    <property type="project" value="UniProtKB-KW"/>
</dbReference>
<dbReference type="RefSeq" id="WP_045345933.1">
    <property type="nucleotide sequence ID" value="NZ_JAYXUI010000001.1"/>
</dbReference>
<dbReference type="InterPro" id="IPR050953">
    <property type="entry name" value="N4_N6_ade-DNA_methylase"/>
</dbReference>
<dbReference type="PANTHER" id="PTHR33841:SF1">
    <property type="entry name" value="DNA METHYLTRANSFERASE A"/>
    <property type="match status" value="1"/>
</dbReference>
<dbReference type="GO" id="GO:0032259">
    <property type="term" value="P:methylation"/>
    <property type="evidence" value="ECO:0007669"/>
    <property type="project" value="UniProtKB-KW"/>
</dbReference>
<dbReference type="Pfam" id="PF07669">
    <property type="entry name" value="Eco57I"/>
    <property type="match status" value="1"/>
</dbReference>
<evidence type="ECO:0000313" key="8">
    <source>
        <dbReference type="Proteomes" id="UP000033679"/>
    </source>
</evidence>
<evidence type="ECO:0000256" key="3">
    <source>
        <dbReference type="ARBA" id="ARBA00022679"/>
    </source>
</evidence>
<dbReference type="Gene3D" id="3.40.50.150">
    <property type="entry name" value="Vaccinia Virus protein VP39"/>
    <property type="match status" value="1"/>
</dbReference>
<dbReference type="Proteomes" id="UP000033679">
    <property type="component" value="Unassembled WGS sequence"/>
</dbReference>
<evidence type="ECO:0000259" key="6">
    <source>
        <dbReference type="Pfam" id="PF07669"/>
    </source>
</evidence>
<dbReference type="InterPro" id="IPR029063">
    <property type="entry name" value="SAM-dependent_MTases_sf"/>
</dbReference>
<dbReference type="PANTHER" id="PTHR33841">
    <property type="entry name" value="DNA METHYLTRANSFERASE YEEA-RELATED"/>
    <property type="match status" value="1"/>
</dbReference>
<evidence type="ECO:0000313" key="7">
    <source>
        <dbReference type="EMBL" id="KJM68911.1"/>
    </source>
</evidence>
<keyword evidence="7" id="KW-0540">Nuclease</keyword>
<keyword evidence="2" id="KW-0489">Methyltransferase</keyword>